<evidence type="ECO:0000256" key="9">
    <source>
        <dbReference type="PIRSR" id="PIRSR615500-1"/>
    </source>
</evidence>
<organism evidence="15 16">
    <name type="scientific">Ensete ventricosum</name>
    <name type="common">Abyssinian banana</name>
    <name type="synonym">Musa ensete</name>
    <dbReference type="NCBI Taxonomy" id="4639"/>
    <lineage>
        <taxon>Eukaryota</taxon>
        <taxon>Viridiplantae</taxon>
        <taxon>Streptophyta</taxon>
        <taxon>Embryophyta</taxon>
        <taxon>Tracheophyta</taxon>
        <taxon>Spermatophyta</taxon>
        <taxon>Magnoliopsida</taxon>
        <taxon>Liliopsida</taxon>
        <taxon>Zingiberales</taxon>
        <taxon>Musaceae</taxon>
        <taxon>Ensete</taxon>
    </lineage>
</organism>
<dbReference type="InterPro" id="IPR003137">
    <property type="entry name" value="PA_domain"/>
</dbReference>
<comment type="similarity">
    <text evidence="2 10">Belongs to the peptidase S8 family.</text>
</comment>
<dbReference type="InterPro" id="IPR045051">
    <property type="entry name" value="SBT"/>
</dbReference>
<dbReference type="InterPro" id="IPR046450">
    <property type="entry name" value="PA_dom_sf"/>
</dbReference>
<dbReference type="PROSITE" id="PS00136">
    <property type="entry name" value="SUBTILASE_ASP"/>
    <property type="match status" value="1"/>
</dbReference>
<dbReference type="InterPro" id="IPR041469">
    <property type="entry name" value="Subtilisin-like_FN3"/>
</dbReference>
<evidence type="ECO:0000256" key="7">
    <source>
        <dbReference type="ARBA" id="ARBA00022825"/>
    </source>
</evidence>
<dbReference type="InterPro" id="IPR036852">
    <property type="entry name" value="Peptidase_S8/S53_dom_sf"/>
</dbReference>
<dbReference type="Pfam" id="PF00082">
    <property type="entry name" value="Peptidase_S8"/>
    <property type="match status" value="1"/>
</dbReference>
<keyword evidence="5" id="KW-0732">Signal</keyword>
<dbReference type="Pfam" id="PF17766">
    <property type="entry name" value="fn3_6"/>
    <property type="match status" value="1"/>
</dbReference>
<evidence type="ECO:0000259" key="12">
    <source>
        <dbReference type="Pfam" id="PF02225"/>
    </source>
</evidence>
<keyword evidence="8" id="KW-0325">Glycoprotein</keyword>
<feature type="domain" description="Subtilisin-like protease fibronectin type-III" evidence="14">
    <location>
        <begin position="663"/>
        <end position="760"/>
    </location>
</feature>
<evidence type="ECO:0000259" key="11">
    <source>
        <dbReference type="Pfam" id="PF00082"/>
    </source>
</evidence>
<dbReference type="PRINTS" id="PR00723">
    <property type="entry name" value="SUBTILISIN"/>
</dbReference>
<evidence type="ECO:0000313" key="16">
    <source>
        <dbReference type="Proteomes" id="UP000287651"/>
    </source>
</evidence>
<dbReference type="GO" id="GO:0006508">
    <property type="term" value="P:proteolysis"/>
    <property type="evidence" value="ECO:0007669"/>
    <property type="project" value="UniProtKB-KW"/>
</dbReference>
<feature type="domain" description="PA" evidence="12">
    <location>
        <begin position="379"/>
        <end position="467"/>
    </location>
</feature>
<evidence type="ECO:0000256" key="8">
    <source>
        <dbReference type="ARBA" id="ARBA00023180"/>
    </source>
</evidence>
<dbReference type="PROSITE" id="PS51892">
    <property type="entry name" value="SUBTILASE"/>
    <property type="match status" value="1"/>
</dbReference>
<feature type="active site" description="Charge relay system" evidence="9 10">
    <location>
        <position position="549"/>
    </location>
</feature>
<dbReference type="SUPFAM" id="SSF52025">
    <property type="entry name" value="PA domain"/>
    <property type="match status" value="1"/>
</dbReference>
<dbReference type="FunFam" id="3.40.50.200:FF:000006">
    <property type="entry name" value="Subtilisin-like protease SBT1.5"/>
    <property type="match status" value="1"/>
</dbReference>
<dbReference type="Proteomes" id="UP000287651">
    <property type="component" value="Unassembled WGS sequence"/>
</dbReference>
<dbReference type="InterPro" id="IPR037045">
    <property type="entry name" value="S8pro/Inhibitor_I9_sf"/>
</dbReference>
<feature type="domain" description="Inhibitor I9" evidence="13">
    <location>
        <begin position="47"/>
        <end position="124"/>
    </location>
</feature>
<comment type="subcellular location">
    <subcellularLocation>
        <location evidence="1">Secreted</location>
    </subcellularLocation>
</comment>
<proteinExistence type="inferred from homology"/>
<dbReference type="GO" id="GO:0005576">
    <property type="term" value="C:extracellular region"/>
    <property type="evidence" value="ECO:0007669"/>
    <property type="project" value="UniProtKB-SubCell"/>
</dbReference>
<dbReference type="Pfam" id="PF05922">
    <property type="entry name" value="Inhibitor_I9"/>
    <property type="match status" value="1"/>
</dbReference>
<reference evidence="15 16" key="1">
    <citation type="journal article" date="2014" name="Agronomy (Basel)">
        <title>A Draft Genome Sequence for Ensete ventricosum, the Drought-Tolerant Tree Against Hunger.</title>
        <authorList>
            <person name="Harrison J."/>
            <person name="Moore K.A."/>
            <person name="Paszkiewicz K."/>
            <person name="Jones T."/>
            <person name="Grant M."/>
            <person name="Ambacheew D."/>
            <person name="Muzemil S."/>
            <person name="Studholme D.J."/>
        </authorList>
    </citation>
    <scope>NUCLEOTIDE SEQUENCE [LARGE SCALE GENOMIC DNA]</scope>
</reference>
<keyword evidence="7 10" id="KW-0720">Serine protease</keyword>
<evidence type="ECO:0000259" key="13">
    <source>
        <dbReference type="Pfam" id="PF05922"/>
    </source>
</evidence>
<keyword evidence="3" id="KW-0964">Secreted</keyword>
<dbReference type="InterPro" id="IPR015500">
    <property type="entry name" value="Peptidase_S8_subtilisin-rel"/>
</dbReference>
<dbReference type="InterPro" id="IPR034197">
    <property type="entry name" value="Peptidases_S8_3"/>
</dbReference>
<dbReference type="CDD" id="cd02120">
    <property type="entry name" value="PA_subtilisin_like"/>
    <property type="match status" value="1"/>
</dbReference>
<dbReference type="Gene3D" id="3.50.30.30">
    <property type="match status" value="1"/>
</dbReference>
<dbReference type="Gene3D" id="2.60.40.2310">
    <property type="match status" value="1"/>
</dbReference>
<dbReference type="Gene3D" id="3.30.70.80">
    <property type="entry name" value="Peptidase S8 propeptide/proteinase inhibitor I9"/>
    <property type="match status" value="1"/>
</dbReference>
<evidence type="ECO:0000256" key="10">
    <source>
        <dbReference type="PROSITE-ProRule" id="PRU01240"/>
    </source>
</evidence>
<dbReference type="GO" id="GO:0004252">
    <property type="term" value="F:serine-type endopeptidase activity"/>
    <property type="evidence" value="ECO:0007669"/>
    <property type="project" value="UniProtKB-UniRule"/>
</dbReference>
<dbReference type="EMBL" id="AMZH03018700">
    <property type="protein sequence ID" value="RRT41278.1"/>
    <property type="molecule type" value="Genomic_DNA"/>
</dbReference>
<dbReference type="Pfam" id="PF02225">
    <property type="entry name" value="PA"/>
    <property type="match status" value="1"/>
</dbReference>
<gene>
    <name evidence="15" type="ORF">B296_00057936</name>
</gene>
<keyword evidence="4 10" id="KW-0645">Protease</keyword>
<evidence type="ECO:0000256" key="1">
    <source>
        <dbReference type="ARBA" id="ARBA00004613"/>
    </source>
</evidence>
<evidence type="ECO:0000259" key="14">
    <source>
        <dbReference type="Pfam" id="PF17766"/>
    </source>
</evidence>
<feature type="active site" description="Charge relay system" evidence="9 10">
    <location>
        <position position="156"/>
    </location>
</feature>
<dbReference type="InterPro" id="IPR010259">
    <property type="entry name" value="S8pro/Inhibitor_I9"/>
</dbReference>
<evidence type="ECO:0000256" key="5">
    <source>
        <dbReference type="ARBA" id="ARBA00022729"/>
    </source>
</evidence>
<evidence type="ECO:0000256" key="2">
    <source>
        <dbReference type="ARBA" id="ARBA00011073"/>
    </source>
</evidence>
<name>A0A426XP50_ENSVE</name>
<keyword evidence="6 10" id="KW-0378">Hydrolase</keyword>
<dbReference type="SUPFAM" id="SSF52743">
    <property type="entry name" value="Subtilisin-like"/>
    <property type="match status" value="1"/>
</dbReference>
<dbReference type="PANTHER" id="PTHR10795">
    <property type="entry name" value="PROPROTEIN CONVERTASE SUBTILISIN/KEXIN"/>
    <property type="match status" value="1"/>
</dbReference>
<protein>
    <submittedName>
        <fullName evidence="15">Uncharacterized protein</fullName>
    </submittedName>
</protein>
<accession>A0A426XP50</accession>
<dbReference type="Gene3D" id="3.40.50.200">
    <property type="entry name" value="Peptidase S8/S53 domain"/>
    <property type="match status" value="1"/>
</dbReference>
<feature type="domain" description="Peptidase S8/S53" evidence="11">
    <location>
        <begin position="147"/>
        <end position="586"/>
    </location>
</feature>
<comment type="caution">
    <text evidence="15">The sequence shown here is derived from an EMBL/GenBank/DDBJ whole genome shotgun (WGS) entry which is preliminary data.</text>
</comment>
<feature type="active site" description="Charge relay system" evidence="9 10">
    <location>
        <position position="222"/>
    </location>
</feature>
<evidence type="ECO:0000313" key="15">
    <source>
        <dbReference type="EMBL" id="RRT41278.1"/>
    </source>
</evidence>
<evidence type="ECO:0000256" key="6">
    <source>
        <dbReference type="ARBA" id="ARBA00022801"/>
    </source>
</evidence>
<dbReference type="InterPro" id="IPR023827">
    <property type="entry name" value="Peptidase_S8_Asp-AS"/>
</dbReference>
<evidence type="ECO:0000256" key="3">
    <source>
        <dbReference type="ARBA" id="ARBA00022525"/>
    </source>
</evidence>
<evidence type="ECO:0000256" key="4">
    <source>
        <dbReference type="ARBA" id="ARBA00022670"/>
    </source>
</evidence>
<dbReference type="AlphaFoldDB" id="A0A426XP50"/>
<dbReference type="InterPro" id="IPR000209">
    <property type="entry name" value="Peptidase_S8/S53_dom"/>
</dbReference>
<dbReference type="FunFam" id="3.50.30.30:FF:000005">
    <property type="entry name" value="subtilisin-like protease SBT1.5"/>
    <property type="match status" value="1"/>
</dbReference>
<sequence length="764" mass="79843">MQTTAEPLFPLLSSMEVLRLFSFLCFLYVLCSNPYQVTSSINLQRRTYIVHVQPPESAALVSSSDRVSWYRSFLATVTSELQMIHAYTNVASGFAARLTEQELAAMSLIPGFLRAYPDRMYRLQTTHTPAFLGLNMHQGLWNLSSYGKGVIVGLLDTGVFPDHPSFSGLGMPPPPAKWTGRCDFNASSCNNKLIGARTFLDGAKAARGQVFASEPPNDDVGHGTHTSSTAAGAAVPGAQVLGNAKGVAVGMAPLAHLAMYKVCTDFGCFGSDILAGMDAAVSDGVDILSLSLGGASLPFSDDPIALGAYAAIENGVFVSCAAGNSGPESSTLSNEAPWILTVAASTMDRNIRVTVTLGNDLSFDGESLYQPSSFSPTLYPLVYAGASTNPYTVFCGAGSFDGFDVEGKIVLCERGGGIGRIDKGAAVQSAGGVGMILMNQEADGYSTLADAHVLPASHVSFAAGDQIKAYINSSASPTAALLFKGTILGTSPAPAITSFSSRGPSQASPGILKPDVSGPGVNVLAAWPFQVGPPSSQTGVTFDIVSGTSMATPHLSGIAALIKNVHPDWSPAAIKSAIMTTASVKDHSGNPIVNEQLLPADLFATGAGHVNPAKASNPGLVYDLTADDYIGYLCGLGYSSIQVSTIARRPILCSTVSSIPEKDLNYPSISVSLGGNVTSTVVKRTVKNVGEAPVTYWAEVGAPNGTYVRVYPRALTFTYVNEEKEFLVVFKTPGSAAGAAAQGYLKWVSGKHEVRSPISITFTM</sequence>
<dbReference type="CDD" id="cd04852">
    <property type="entry name" value="Peptidases_S8_3"/>
    <property type="match status" value="1"/>
</dbReference>